<evidence type="ECO:0000256" key="2">
    <source>
        <dbReference type="SAM" id="MobiDB-lite"/>
    </source>
</evidence>
<dbReference type="Proteomes" id="UP000318720">
    <property type="component" value="Unassembled WGS sequence"/>
</dbReference>
<evidence type="ECO:0000313" key="4">
    <source>
        <dbReference type="Proteomes" id="UP000318720"/>
    </source>
</evidence>
<reference evidence="3 4" key="1">
    <citation type="submission" date="2019-03" db="EMBL/GenBank/DDBJ databases">
        <title>Comparative genomic analyses of the sweetpotato soil rot pathogen, Streptomyces ipomoeae.</title>
        <authorList>
            <person name="Ruschel Soares N."/>
            <person name="Badger J.H."/>
            <person name="Huguet-Tapia J.C."/>
            <person name="Clark C.A."/>
            <person name="Pettis G.S."/>
        </authorList>
    </citation>
    <scope>NUCLEOTIDE SEQUENCE [LARGE SCALE GENOMIC DNA]</scope>
    <source>
        <strain evidence="3 4">88-35</strain>
    </source>
</reference>
<organism evidence="3 4">
    <name type="scientific">Streptomyces ipomoeae</name>
    <dbReference type="NCBI Taxonomy" id="103232"/>
    <lineage>
        <taxon>Bacteria</taxon>
        <taxon>Bacillati</taxon>
        <taxon>Actinomycetota</taxon>
        <taxon>Actinomycetes</taxon>
        <taxon>Kitasatosporales</taxon>
        <taxon>Streptomycetaceae</taxon>
        <taxon>Streptomyces</taxon>
    </lineage>
</organism>
<dbReference type="RefSeq" id="WP_141584327.1">
    <property type="nucleotide sequence ID" value="NZ_SPAZ01000234.1"/>
</dbReference>
<dbReference type="EMBL" id="SPAZ01000234">
    <property type="protein sequence ID" value="TQE26767.1"/>
    <property type="molecule type" value="Genomic_DNA"/>
</dbReference>
<keyword evidence="1" id="KW-0175">Coiled coil</keyword>
<gene>
    <name evidence="3" type="ORF">Sipo8835_28915</name>
</gene>
<proteinExistence type="predicted"/>
<comment type="caution">
    <text evidence="3">The sequence shown here is derived from an EMBL/GenBank/DDBJ whole genome shotgun (WGS) entry which is preliminary data.</text>
</comment>
<sequence>MSWFDNIVDKLEDVLEKGDPDLLWARCMGASHEVRLAEQALREAEEKRAAARDRALAADLASALRKDLRRGRNVLSVLDLLRDVGADHPHLVRALLPELYDCCLGVNKASIWGREILRALGRTTDFHDDLAPLVTETLSDEDEVEDVFSMNGLGMLLGDIGDTALMEEWRRAIRSSSDVDVRELADDYLPEDPKDEEEEEEDGKDPEEAAERE</sequence>
<feature type="compositionally biased region" description="Acidic residues" evidence="2">
    <location>
        <begin position="186"/>
        <end position="205"/>
    </location>
</feature>
<protein>
    <submittedName>
        <fullName evidence="3">Uncharacterized protein</fullName>
    </submittedName>
</protein>
<feature type="coiled-coil region" evidence="1">
    <location>
        <begin position="27"/>
        <end position="61"/>
    </location>
</feature>
<evidence type="ECO:0000313" key="3">
    <source>
        <dbReference type="EMBL" id="TQE26767.1"/>
    </source>
</evidence>
<evidence type="ECO:0000256" key="1">
    <source>
        <dbReference type="SAM" id="Coils"/>
    </source>
</evidence>
<name>A0AAE9AYT0_9ACTN</name>
<feature type="region of interest" description="Disordered" evidence="2">
    <location>
        <begin position="174"/>
        <end position="213"/>
    </location>
</feature>
<feature type="compositionally biased region" description="Basic and acidic residues" evidence="2">
    <location>
        <begin position="174"/>
        <end position="185"/>
    </location>
</feature>
<dbReference type="AlphaFoldDB" id="A0AAE9AYT0"/>
<accession>A0AAE9AYT0</accession>